<evidence type="ECO:0000313" key="2">
    <source>
        <dbReference type="Proteomes" id="UP000327039"/>
    </source>
</evidence>
<reference evidence="2" key="1">
    <citation type="submission" date="2019-09" db="EMBL/GenBank/DDBJ databases">
        <title>Mumia zhuanghuii sp. nov. isolated from the intestinal contents of plateau pika (Ochotona curzoniae) in the Qinghai-Tibet plateau of China.</title>
        <authorList>
            <person name="Tian Z."/>
        </authorList>
    </citation>
    <scope>NUCLEOTIDE SEQUENCE [LARGE SCALE GENOMIC DNA]</scope>
    <source>
        <strain evidence="2">DSM 25564</strain>
    </source>
</reference>
<name>A0A5J5IUA4_9MICO</name>
<dbReference type="Gene3D" id="3.30.360.10">
    <property type="entry name" value="Dihydrodipicolinate Reductase, domain 2"/>
    <property type="match status" value="1"/>
</dbReference>
<evidence type="ECO:0000313" key="1">
    <source>
        <dbReference type="EMBL" id="KAA9089169.1"/>
    </source>
</evidence>
<dbReference type="SUPFAM" id="SSF55347">
    <property type="entry name" value="Glyceraldehyde-3-phosphate dehydrogenase-like, C-terminal domain"/>
    <property type="match status" value="1"/>
</dbReference>
<organism evidence="1 2">
    <name type="scientific">Microbacterium radiodurans</name>
    <dbReference type="NCBI Taxonomy" id="661398"/>
    <lineage>
        <taxon>Bacteria</taxon>
        <taxon>Bacillati</taxon>
        <taxon>Actinomycetota</taxon>
        <taxon>Actinomycetes</taxon>
        <taxon>Micrococcales</taxon>
        <taxon>Microbacteriaceae</taxon>
        <taxon>Microbacterium</taxon>
    </lineage>
</organism>
<accession>A0A5J5IUA4</accession>
<sequence length="71" mass="7819">MSTHTSALLTFRSGATATLLTSYDSGVRRNQREFYGPAATLQVPDPNHFSGDRIVTDLFDDPQMIPSRTST</sequence>
<proteinExistence type="predicted"/>
<dbReference type="EMBL" id="VYRZ01000001">
    <property type="protein sequence ID" value="KAA9089169.1"/>
    <property type="molecule type" value="Genomic_DNA"/>
</dbReference>
<comment type="caution">
    <text evidence="1">The sequence shown here is derived from an EMBL/GenBank/DDBJ whole genome shotgun (WGS) entry which is preliminary data.</text>
</comment>
<gene>
    <name evidence="1" type="ORF">F6B42_01325</name>
</gene>
<protein>
    <submittedName>
        <fullName evidence="1">Uncharacterized protein</fullName>
    </submittedName>
</protein>
<dbReference type="AlphaFoldDB" id="A0A5J5IUA4"/>
<dbReference type="Proteomes" id="UP000327039">
    <property type="component" value="Unassembled WGS sequence"/>
</dbReference>
<keyword evidence="2" id="KW-1185">Reference proteome</keyword>